<sequence>MSDIIRISDRPVRFHRATCDPDFSERRVIASSPWEFVSLWLRKNGNAHAKVYWEQARHFFESARELPVQSAPLPLYYSFLNAVKALLETKEAAYNPYHGVAGFDMRAGGRVLLDNEGIKIRGAGLLPSLISYFQETETDTRYSLSEVLSNLAFIHRAFTISYRRRELFLSIHEPRYVKAEAGRARFQATLPDEHTHGQTINTIPAAFAVRQLDDEEDDDGWGDHVIESVETFAWSGARRPTAADLIALTDFHRNLRRDVNYISGTQPFWYIKRNLAAYRRIERNNLVLILMAMHRMSEISRYKPTELNNLLKGPRNWIVYEFVRGAQNQFIDEIAAEITGYEISPAGVRQSTF</sequence>
<proteinExistence type="predicted"/>
<gene>
    <name evidence="1" type="ORF">J2R99_000079</name>
</gene>
<keyword evidence="2" id="KW-1185">Reference proteome</keyword>
<evidence type="ECO:0000313" key="2">
    <source>
        <dbReference type="Proteomes" id="UP001230253"/>
    </source>
</evidence>
<name>A0ABU0C3G4_9BRAD</name>
<organism evidence="1 2">
    <name type="scientific">Rhodopseudomonas julia</name>
    <dbReference type="NCBI Taxonomy" id="200617"/>
    <lineage>
        <taxon>Bacteria</taxon>
        <taxon>Pseudomonadati</taxon>
        <taxon>Pseudomonadota</taxon>
        <taxon>Alphaproteobacteria</taxon>
        <taxon>Hyphomicrobiales</taxon>
        <taxon>Nitrobacteraceae</taxon>
        <taxon>Rhodopseudomonas</taxon>
    </lineage>
</organism>
<evidence type="ECO:0000313" key="1">
    <source>
        <dbReference type="EMBL" id="MDQ0324230.1"/>
    </source>
</evidence>
<dbReference type="EMBL" id="JAUSUK010000001">
    <property type="protein sequence ID" value="MDQ0324230.1"/>
    <property type="molecule type" value="Genomic_DNA"/>
</dbReference>
<dbReference type="RefSeq" id="WP_307152544.1">
    <property type="nucleotide sequence ID" value="NZ_JAUSUK010000001.1"/>
</dbReference>
<accession>A0ABU0C3G4</accession>
<comment type="caution">
    <text evidence="1">The sequence shown here is derived from an EMBL/GenBank/DDBJ whole genome shotgun (WGS) entry which is preliminary data.</text>
</comment>
<dbReference type="Proteomes" id="UP001230253">
    <property type="component" value="Unassembled WGS sequence"/>
</dbReference>
<evidence type="ECO:0008006" key="3">
    <source>
        <dbReference type="Google" id="ProtNLM"/>
    </source>
</evidence>
<protein>
    <recommendedName>
        <fullName evidence="3">YaaC-like Protein</fullName>
    </recommendedName>
</protein>
<dbReference type="InterPro" id="IPR026988">
    <property type="entry name" value="YaaC-like"/>
</dbReference>
<dbReference type="Pfam" id="PF14175">
    <property type="entry name" value="YaaC"/>
    <property type="match status" value="1"/>
</dbReference>
<reference evidence="1 2" key="1">
    <citation type="submission" date="2023-07" db="EMBL/GenBank/DDBJ databases">
        <title>Genomic Encyclopedia of Type Strains, Phase IV (KMG-IV): sequencing the most valuable type-strain genomes for metagenomic binning, comparative biology and taxonomic classification.</title>
        <authorList>
            <person name="Goeker M."/>
        </authorList>
    </citation>
    <scope>NUCLEOTIDE SEQUENCE [LARGE SCALE GENOMIC DNA]</scope>
    <source>
        <strain evidence="1 2">DSM 11549</strain>
    </source>
</reference>